<dbReference type="SUPFAM" id="SSF110296">
    <property type="entry name" value="Oligoxyloglucan reducing end-specific cellobiohydrolase"/>
    <property type="match status" value="1"/>
</dbReference>
<reference evidence="1 2" key="1">
    <citation type="submission" date="2021-06" db="EMBL/GenBank/DDBJ databases">
        <title>Genome-based taxonomic framework of Microbacterium strains isolated from marine environment, the description of four new species and reclassification of four preexisting species.</title>
        <authorList>
            <person name="Lee S.D."/>
            <person name="Kim S.-M."/>
            <person name="Byeon Y.-S."/>
            <person name="Yang H.L."/>
            <person name="Kim I.S."/>
        </authorList>
    </citation>
    <scope>NUCLEOTIDE SEQUENCE [LARGE SCALE GENOMIC DNA]</scope>
    <source>
        <strain evidence="1 2">SSW1-51</strain>
    </source>
</reference>
<dbReference type="InterPro" id="IPR015943">
    <property type="entry name" value="WD40/YVTN_repeat-like_dom_sf"/>
</dbReference>
<sequence>MPAALALAAAVSVLAGCAPGEPPAGAPPVIEHVHGIAEAPGSDDLLLATHDGVFTVAPDGALAGPVGGHAFDAMGFTVDGATLFASGHPGPTTPASLGEGNLGIIRSDDLGASWKPVAFTGVEDFHVLTAGPDGTLYGIGSSGPELLTSADEGVTWSRGEPLDAVDLVVTETWAYAATEAGLLQDAGDGAGFEPVPGAPLVYSLDARGDGALVGVDVDGTVWETVAVGSWTPVERR</sequence>
<dbReference type="RefSeq" id="WP_247982375.1">
    <property type="nucleotide sequence ID" value="NZ_CP078076.1"/>
</dbReference>
<gene>
    <name evidence="1" type="ORF">KV394_04120</name>
</gene>
<evidence type="ECO:0000313" key="2">
    <source>
        <dbReference type="Proteomes" id="UP000831467"/>
    </source>
</evidence>
<evidence type="ECO:0008006" key="3">
    <source>
        <dbReference type="Google" id="ProtNLM"/>
    </source>
</evidence>
<accession>A0ABY4ICQ5</accession>
<organism evidence="1 2">
    <name type="scientific">Microbacterium sufflavum</name>
    <dbReference type="NCBI Taxonomy" id="2851649"/>
    <lineage>
        <taxon>Bacteria</taxon>
        <taxon>Bacillati</taxon>
        <taxon>Actinomycetota</taxon>
        <taxon>Actinomycetes</taxon>
        <taxon>Micrococcales</taxon>
        <taxon>Microbacteriaceae</taxon>
        <taxon>Microbacterium</taxon>
    </lineage>
</organism>
<protein>
    <recommendedName>
        <fullName evidence="3">Exo-alpha-sialidase</fullName>
    </recommendedName>
</protein>
<dbReference type="Gene3D" id="2.130.10.10">
    <property type="entry name" value="YVTN repeat-like/Quinoprotein amine dehydrogenase"/>
    <property type="match status" value="1"/>
</dbReference>
<keyword evidence="2" id="KW-1185">Reference proteome</keyword>
<dbReference type="Proteomes" id="UP000831467">
    <property type="component" value="Chromosome"/>
</dbReference>
<proteinExistence type="predicted"/>
<dbReference type="EMBL" id="CP078076">
    <property type="protein sequence ID" value="UPL10344.1"/>
    <property type="molecule type" value="Genomic_DNA"/>
</dbReference>
<name>A0ABY4ICQ5_9MICO</name>
<evidence type="ECO:0000313" key="1">
    <source>
        <dbReference type="EMBL" id="UPL10344.1"/>
    </source>
</evidence>